<dbReference type="InterPro" id="IPR045625">
    <property type="entry name" value="DUF6427"/>
</dbReference>
<feature type="transmembrane region" description="Helical" evidence="1">
    <location>
        <begin position="236"/>
        <end position="257"/>
    </location>
</feature>
<dbReference type="AlphaFoldDB" id="A0A3N0E6T0"/>
<feature type="transmembrane region" description="Helical" evidence="1">
    <location>
        <begin position="266"/>
        <end position="282"/>
    </location>
</feature>
<gene>
    <name evidence="2" type="ORF">ED312_14995</name>
</gene>
<dbReference type="OrthoDB" id="1439867at2"/>
<accession>A0A3N0E6T0</accession>
<keyword evidence="1" id="KW-0472">Membrane</keyword>
<protein>
    <recommendedName>
        <fullName evidence="4">Beta-carotene 15,15'-monooxygenase</fullName>
    </recommendedName>
</protein>
<name>A0A3N0E6T0_SINP1</name>
<dbReference type="RefSeq" id="WP_123216835.1">
    <property type="nucleotide sequence ID" value="NZ_RJTM01000104.1"/>
</dbReference>
<feature type="transmembrane region" description="Helical" evidence="1">
    <location>
        <begin position="128"/>
        <end position="155"/>
    </location>
</feature>
<keyword evidence="1" id="KW-0812">Transmembrane</keyword>
<evidence type="ECO:0008006" key="4">
    <source>
        <dbReference type="Google" id="ProtNLM"/>
    </source>
</evidence>
<sequence length="307" mass="35377">MISSFFNRAKPINLLLIALYVGFFYWMTQFYLYDTQWTVPAFFARFTGFVVLVFSIFLTNFIIRKNALCEGNSYAPLLFVAFLSLFPQIFRSGEIIMANLFVLLALRRMISIRSLIQIKQKIFDAALWICVAALFYEWALLFLLVVFASILVYRLGDYRNWLVPFVSAFVVALLLFTYVIWFADLEWVKEVFPFSVNFYSIKTKTVGFILPVALIIFFSLLALAAFIANYKAKPSAIQSSLLLIIITLLAAAGVAAVSNNRESDEVVFAFFPASVLITNYLQLISRKWWKEFILWLFVILPVVLLFI</sequence>
<dbReference type="EMBL" id="RJTM01000104">
    <property type="protein sequence ID" value="RNL83551.1"/>
    <property type="molecule type" value="Genomic_DNA"/>
</dbReference>
<organism evidence="2 3">
    <name type="scientific">Sinomicrobium pectinilyticum</name>
    <dbReference type="NCBI Taxonomy" id="1084421"/>
    <lineage>
        <taxon>Bacteria</taxon>
        <taxon>Pseudomonadati</taxon>
        <taxon>Bacteroidota</taxon>
        <taxon>Flavobacteriia</taxon>
        <taxon>Flavobacteriales</taxon>
        <taxon>Flavobacteriaceae</taxon>
        <taxon>Sinomicrobium</taxon>
    </lineage>
</organism>
<dbReference type="Proteomes" id="UP000267469">
    <property type="component" value="Unassembled WGS sequence"/>
</dbReference>
<feature type="transmembrane region" description="Helical" evidence="1">
    <location>
        <begin position="12"/>
        <end position="33"/>
    </location>
</feature>
<feature type="transmembrane region" description="Helical" evidence="1">
    <location>
        <begin position="74"/>
        <end position="90"/>
    </location>
</feature>
<feature type="transmembrane region" description="Helical" evidence="1">
    <location>
        <begin position="288"/>
        <end position="306"/>
    </location>
</feature>
<keyword evidence="1" id="KW-1133">Transmembrane helix</keyword>
<reference evidence="2 3" key="1">
    <citation type="submission" date="2018-10" db="EMBL/GenBank/DDBJ databases">
        <title>Sinomicrobium pectinilyticum sp. nov., a pectinase-producing bacterium isolated from alkaline and saline soil, and emended description of the genus Sinomicrobium.</title>
        <authorList>
            <person name="Cheng B."/>
            <person name="Li C."/>
            <person name="Lai Q."/>
            <person name="Du M."/>
            <person name="Shao Z."/>
            <person name="Xu P."/>
            <person name="Yang C."/>
        </authorList>
    </citation>
    <scope>NUCLEOTIDE SEQUENCE [LARGE SCALE GENOMIC DNA]</scope>
    <source>
        <strain evidence="2 3">5DNS001</strain>
    </source>
</reference>
<comment type="caution">
    <text evidence="2">The sequence shown here is derived from an EMBL/GenBank/DDBJ whole genome shotgun (WGS) entry which is preliminary data.</text>
</comment>
<feature type="transmembrane region" description="Helical" evidence="1">
    <location>
        <begin position="206"/>
        <end position="230"/>
    </location>
</feature>
<evidence type="ECO:0000313" key="3">
    <source>
        <dbReference type="Proteomes" id="UP000267469"/>
    </source>
</evidence>
<evidence type="ECO:0000256" key="1">
    <source>
        <dbReference type="SAM" id="Phobius"/>
    </source>
</evidence>
<feature type="transmembrane region" description="Helical" evidence="1">
    <location>
        <begin position="161"/>
        <end position="185"/>
    </location>
</feature>
<keyword evidence="3" id="KW-1185">Reference proteome</keyword>
<proteinExistence type="predicted"/>
<evidence type="ECO:0000313" key="2">
    <source>
        <dbReference type="EMBL" id="RNL83551.1"/>
    </source>
</evidence>
<dbReference type="Pfam" id="PF19992">
    <property type="entry name" value="DUF6427"/>
    <property type="match status" value="1"/>
</dbReference>
<feature type="transmembrane region" description="Helical" evidence="1">
    <location>
        <begin position="39"/>
        <end position="62"/>
    </location>
</feature>